<dbReference type="Pfam" id="PF08281">
    <property type="entry name" value="Sigma70_r4_2"/>
    <property type="match status" value="1"/>
</dbReference>
<evidence type="ECO:0000313" key="7">
    <source>
        <dbReference type="EMBL" id="RKD90833.1"/>
    </source>
</evidence>
<dbReference type="Proteomes" id="UP000283387">
    <property type="component" value="Unassembled WGS sequence"/>
</dbReference>
<comment type="caution">
    <text evidence="7">The sequence shown here is derived from an EMBL/GenBank/DDBJ whole genome shotgun (WGS) entry which is preliminary data.</text>
</comment>
<sequence>MVIRRNYEHDTDKVLFDLFNKKDDSEAYTELFNRYWEKLIFIAVQRLESEEEAEEIVQEVFIRLWERRGKIELKNSFHTYIASCIKYEIYSKLASKQKELHLNLESAALFASSGNTTEEWLNFHQVRQAIEESVKTLPEKCQLVFNLSRNEGYSQKQIASELNISTKTVESHISKALRTIKLSIQNFLFTLF</sequence>
<evidence type="ECO:0000313" key="8">
    <source>
        <dbReference type="Proteomes" id="UP000283387"/>
    </source>
</evidence>
<gene>
    <name evidence="7" type="ORF">BC643_1177</name>
</gene>
<feature type="domain" description="RNA polymerase sigma factor 70 region 4 type 2" evidence="6">
    <location>
        <begin position="127"/>
        <end position="179"/>
    </location>
</feature>
<comment type="similarity">
    <text evidence="1">Belongs to the sigma-70 factor family. ECF subfamily.</text>
</comment>
<reference evidence="7 8" key="1">
    <citation type="submission" date="2018-09" db="EMBL/GenBank/DDBJ databases">
        <title>Genomic Encyclopedia of Archaeal and Bacterial Type Strains, Phase II (KMG-II): from individual species to whole genera.</title>
        <authorList>
            <person name="Goeker M."/>
        </authorList>
    </citation>
    <scope>NUCLEOTIDE SEQUENCE [LARGE SCALE GENOMIC DNA]</scope>
    <source>
        <strain evidence="7 8">DSM 27148</strain>
    </source>
</reference>
<keyword evidence="4" id="KW-0804">Transcription</keyword>
<keyword evidence="3" id="KW-0731">Sigma factor</keyword>
<evidence type="ECO:0000256" key="4">
    <source>
        <dbReference type="ARBA" id="ARBA00023163"/>
    </source>
</evidence>
<dbReference type="OrthoDB" id="1045557at2"/>
<dbReference type="InterPro" id="IPR036388">
    <property type="entry name" value="WH-like_DNA-bd_sf"/>
</dbReference>
<accession>A0A419W5T9</accession>
<dbReference type="SUPFAM" id="SSF88659">
    <property type="entry name" value="Sigma3 and sigma4 domains of RNA polymerase sigma factors"/>
    <property type="match status" value="1"/>
</dbReference>
<feature type="domain" description="RNA polymerase sigma-70 region 2" evidence="5">
    <location>
        <begin position="31"/>
        <end position="98"/>
    </location>
</feature>
<organism evidence="7 8">
    <name type="scientific">Mangrovibacterium diazotrophicum</name>
    <dbReference type="NCBI Taxonomy" id="1261403"/>
    <lineage>
        <taxon>Bacteria</taxon>
        <taxon>Pseudomonadati</taxon>
        <taxon>Bacteroidota</taxon>
        <taxon>Bacteroidia</taxon>
        <taxon>Marinilabiliales</taxon>
        <taxon>Prolixibacteraceae</taxon>
        <taxon>Mangrovibacterium</taxon>
    </lineage>
</organism>
<dbReference type="GO" id="GO:0006352">
    <property type="term" value="P:DNA-templated transcription initiation"/>
    <property type="evidence" value="ECO:0007669"/>
    <property type="project" value="InterPro"/>
</dbReference>
<dbReference type="EMBL" id="RAPN01000001">
    <property type="protein sequence ID" value="RKD90833.1"/>
    <property type="molecule type" value="Genomic_DNA"/>
</dbReference>
<proteinExistence type="inferred from homology"/>
<dbReference type="InterPro" id="IPR007627">
    <property type="entry name" value="RNA_pol_sigma70_r2"/>
</dbReference>
<dbReference type="GO" id="GO:0003677">
    <property type="term" value="F:DNA binding"/>
    <property type="evidence" value="ECO:0007669"/>
    <property type="project" value="InterPro"/>
</dbReference>
<dbReference type="PRINTS" id="PR00038">
    <property type="entry name" value="HTHLUXR"/>
</dbReference>
<dbReference type="Pfam" id="PF04542">
    <property type="entry name" value="Sigma70_r2"/>
    <property type="match status" value="1"/>
</dbReference>
<dbReference type="NCBIfam" id="TIGR02937">
    <property type="entry name" value="sigma70-ECF"/>
    <property type="match status" value="1"/>
</dbReference>
<dbReference type="RefSeq" id="WP_120272202.1">
    <property type="nucleotide sequence ID" value="NZ_RAPN01000001.1"/>
</dbReference>
<dbReference type="InterPro" id="IPR000792">
    <property type="entry name" value="Tscrpt_reg_LuxR_C"/>
</dbReference>
<dbReference type="GO" id="GO:0016987">
    <property type="term" value="F:sigma factor activity"/>
    <property type="evidence" value="ECO:0007669"/>
    <property type="project" value="UniProtKB-KW"/>
</dbReference>
<dbReference type="InterPro" id="IPR013325">
    <property type="entry name" value="RNA_pol_sigma_r2"/>
</dbReference>
<name>A0A419W5T9_9BACT</name>
<dbReference type="Gene3D" id="1.10.10.10">
    <property type="entry name" value="Winged helix-like DNA-binding domain superfamily/Winged helix DNA-binding domain"/>
    <property type="match status" value="1"/>
</dbReference>
<dbReference type="InterPro" id="IPR013324">
    <property type="entry name" value="RNA_pol_sigma_r3/r4-like"/>
</dbReference>
<keyword evidence="2" id="KW-0805">Transcription regulation</keyword>
<dbReference type="InterPro" id="IPR014327">
    <property type="entry name" value="RNA_pol_sigma70_bacteroid"/>
</dbReference>
<evidence type="ECO:0000259" key="6">
    <source>
        <dbReference type="Pfam" id="PF08281"/>
    </source>
</evidence>
<dbReference type="SUPFAM" id="SSF88946">
    <property type="entry name" value="Sigma2 domain of RNA polymerase sigma factors"/>
    <property type="match status" value="1"/>
</dbReference>
<keyword evidence="8" id="KW-1185">Reference proteome</keyword>
<dbReference type="PANTHER" id="PTHR43133">
    <property type="entry name" value="RNA POLYMERASE ECF-TYPE SIGMA FACTO"/>
    <property type="match status" value="1"/>
</dbReference>
<dbReference type="InterPro" id="IPR039425">
    <property type="entry name" value="RNA_pol_sigma-70-like"/>
</dbReference>
<dbReference type="InterPro" id="IPR014284">
    <property type="entry name" value="RNA_pol_sigma-70_dom"/>
</dbReference>
<dbReference type="AlphaFoldDB" id="A0A419W5T9"/>
<evidence type="ECO:0000259" key="5">
    <source>
        <dbReference type="Pfam" id="PF04542"/>
    </source>
</evidence>
<protein>
    <submittedName>
        <fullName evidence="7">RNA polymerase sigma-70 factor (ECF subfamily)</fullName>
    </submittedName>
</protein>
<dbReference type="InterPro" id="IPR013249">
    <property type="entry name" value="RNA_pol_sigma70_r4_t2"/>
</dbReference>
<evidence type="ECO:0000256" key="1">
    <source>
        <dbReference type="ARBA" id="ARBA00010641"/>
    </source>
</evidence>
<dbReference type="PANTHER" id="PTHR43133:SF46">
    <property type="entry name" value="RNA POLYMERASE SIGMA-70 FACTOR ECF SUBFAMILY"/>
    <property type="match status" value="1"/>
</dbReference>
<dbReference type="CDD" id="cd06171">
    <property type="entry name" value="Sigma70_r4"/>
    <property type="match status" value="1"/>
</dbReference>
<dbReference type="Gene3D" id="1.10.1740.10">
    <property type="match status" value="1"/>
</dbReference>
<dbReference type="NCBIfam" id="TIGR02985">
    <property type="entry name" value="Sig70_bacteroi1"/>
    <property type="match status" value="1"/>
</dbReference>
<evidence type="ECO:0000256" key="3">
    <source>
        <dbReference type="ARBA" id="ARBA00023082"/>
    </source>
</evidence>
<evidence type="ECO:0000256" key="2">
    <source>
        <dbReference type="ARBA" id="ARBA00023015"/>
    </source>
</evidence>